<evidence type="ECO:0000313" key="2">
    <source>
        <dbReference type="Proteomes" id="UP001057381"/>
    </source>
</evidence>
<gene>
    <name evidence="1" type="ORF">KFV11_07800</name>
</gene>
<organism evidence="1 2">
    <name type="scientific">Macrococcus equipercicus</name>
    <dbReference type="NCBI Taxonomy" id="69967"/>
    <lineage>
        <taxon>Bacteria</taxon>
        <taxon>Bacillati</taxon>
        <taxon>Bacillota</taxon>
        <taxon>Bacilli</taxon>
        <taxon>Bacillales</taxon>
        <taxon>Staphylococcaceae</taxon>
        <taxon>Macrococcus</taxon>
    </lineage>
</organism>
<evidence type="ECO:0000313" key="1">
    <source>
        <dbReference type="EMBL" id="UTH14904.1"/>
    </source>
</evidence>
<reference evidence="1" key="1">
    <citation type="submission" date="2021-04" db="EMBL/GenBank/DDBJ databases">
        <title>Complete Genome Sequences of Macrococcus spp. from dog and cattle.</title>
        <authorList>
            <person name="Schwendener S."/>
            <person name="Perreten V."/>
        </authorList>
    </citation>
    <scope>NUCLEOTIDE SEQUENCE</scope>
    <source>
        <strain evidence="1">Epi0143-OL</strain>
    </source>
</reference>
<name>A0A9Q9BUT2_9STAP</name>
<dbReference type="Proteomes" id="UP001057381">
    <property type="component" value="Chromosome"/>
</dbReference>
<proteinExistence type="predicted"/>
<accession>A0A9Q9BUT2</accession>
<sequence>MMNENTKIKSITIGTGVTYVSKKKYIYVTPFLNEVTRVINDTKAIFSEPSVKFKGSKLAHLKLLIENGESIVMTHVLFSMLDEETLDDIRIEGYTLIMDEVANVLEQLKTTSKDINYLLRLNSISIEAKGQVRWIDDDYNKNLNNSFDYLRDLADTDNLYIYNDQAMFWTMNVKAFTSFQEVYILTYLFDGQIQKYYYDLHEVQYDKFSVKYENNKYHLINYDSKADKREEVGKLLNIYEDYRQDTGRKSILNSNYDDFRFNVNTDFYLSSTWFSKNKEDSIKQLNKNLYSYFRTQVPTKNENIFWTTKKQYASKFKNAKTKFNKKDDRTKDNFISLNIRATNDYANCTVAAYVYNRFMNPLEKGFFEIRGIVVNEDLLAVSDLVQFLFRGCVRNGEVMNCYIPSSRMRNLLYDWMEYKI</sequence>
<protein>
    <submittedName>
        <fullName evidence="1">Uncharacterized protein</fullName>
    </submittedName>
</protein>
<dbReference type="KEGG" id="mequ:KFV11_07800"/>
<dbReference type="EMBL" id="CP073809">
    <property type="protein sequence ID" value="UTH14904.1"/>
    <property type="molecule type" value="Genomic_DNA"/>
</dbReference>
<dbReference type="AlphaFoldDB" id="A0A9Q9BUT2"/>